<protein>
    <submittedName>
        <fullName evidence="1">PREDICTED: reverse mRNAase</fullName>
    </submittedName>
</protein>
<gene>
    <name evidence="1" type="ORF">ALMOND_2B000242</name>
</gene>
<dbReference type="PANTHER" id="PTHR33116">
    <property type="entry name" value="REVERSE TRANSCRIPTASE ZINC-BINDING DOMAIN-CONTAINING PROTEIN-RELATED-RELATED"/>
    <property type="match status" value="1"/>
</dbReference>
<dbReference type="Proteomes" id="UP000327085">
    <property type="component" value="Unassembled WGS sequence"/>
</dbReference>
<feature type="non-terminal residue" evidence="1">
    <location>
        <position position="196"/>
    </location>
</feature>
<dbReference type="PANTHER" id="PTHR33116:SF86">
    <property type="entry name" value="REVERSE TRANSCRIPTASE DOMAIN-CONTAINING PROTEIN"/>
    <property type="match status" value="1"/>
</dbReference>
<reference evidence="2" key="1">
    <citation type="journal article" date="2020" name="Plant J.">
        <title>Transposons played a major role in the diversification between the closely related almond and peach genomes: results from the almond genome sequence.</title>
        <authorList>
            <person name="Alioto T."/>
            <person name="Alexiou K.G."/>
            <person name="Bardil A."/>
            <person name="Barteri F."/>
            <person name="Castanera R."/>
            <person name="Cruz F."/>
            <person name="Dhingra A."/>
            <person name="Duval H."/>
            <person name="Fernandez I Marti A."/>
            <person name="Frias L."/>
            <person name="Galan B."/>
            <person name="Garcia J.L."/>
            <person name="Howad W."/>
            <person name="Gomez-Garrido J."/>
            <person name="Gut M."/>
            <person name="Julca I."/>
            <person name="Morata J."/>
            <person name="Puigdomenech P."/>
            <person name="Ribeca P."/>
            <person name="Rubio Cabetas M.J."/>
            <person name="Vlasova A."/>
            <person name="Wirthensohn M."/>
            <person name="Garcia-Mas J."/>
            <person name="Gabaldon T."/>
            <person name="Casacuberta J.M."/>
            <person name="Arus P."/>
        </authorList>
    </citation>
    <scope>NUCLEOTIDE SEQUENCE [LARGE SCALE GENOMIC DNA]</scope>
    <source>
        <strain evidence="2">cv. Texas</strain>
    </source>
</reference>
<organism evidence="1 2">
    <name type="scientific">Prunus dulcis</name>
    <name type="common">Almond</name>
    <name type="synonym">Amygdalus dulcis</name>
    <dbReference type="NCBI Taxonomy" id="3755"/>
    <lineage>
        <taxon>Eukaryota</taxon>
        <taxon>Viridiplantae</taxon>
        <taxon>Streptophyta</taxon>
        <taxon>Embryophyta</taxon>
        <taxon>Tracheophyta</taxon>
        <taxon>Spermatophyta</taxon>
        <taxon>Magnoliopsida</taxon>
        <taxon>eudicotyledons</taxon>
        <taxon>Gunneridae</taxon>
        <taxon>Pentapetalae</taxon>
        <taxon>rosids</taxon>
        <taxon>fabids</taxon>
        <taxon>Rosales</taxon>
        <taxon>Rosaceae</taxon>
        <taxon>Amygdaloideae</taxon>
        <taxon>Amygdaleae</taxon>
        <taxon>Prunus</taxon>
    </lineage>
</organism>
<dbReference type="EMBL" id="CABIKO010001593">
    <property type="protein sequence ID" value="VVA41857.1"/>
    <property type="molecule type" value="Genomic_DNA"/>
</dbReference>
<dbReference type="OMA" id="ATISIEM"/>
<proteinExistence type="predicted"/>
<evidence type="ECO:0000313" key="2">
    <source>
        <dbReference type="Proteomes" id="UP000327085"/>
    </source>
</evidence>
<feature type="non-terminal residue" evidence="1">
    <location>
        <position position="1"/>
    </location>
</feature>
<dbReference type="Gramene" id="VVA41857">
    <property type="protein sequence ID" value="VVA41857"/>
    <property type="gene ID" value="Prudul26B000242"/>
</dbReference>
<accession>A0A5E4GPJ1</accession>
<sequence length="196" mass="22359">ATEQNCRVLDRLLSCYCRASGQLVNFEKSNIFFSPNTPNVLREQLCGILRMTDTDDPGRYLGLPTMWGRSKKDALSFVKDRLLCKVQGWKQGLLSQAGRETLIKSVALAIPTYPMSIFLFPMGFCSELDGILANFWWGHSGDKNKIHWINWTALGLPKHEGGMGFRNLHDFNLALLAKQCWRLLTELDSFWAKMIK</sequence>
<evidence type="ECO:0000313" key="1">
    <source>
        <dbReference type="EMBL" id="VVA41857.1"/>
    </source>
</evidence>
<dbReference type="AlphaFoldDB" id="A0A5E4GPJ1"/>
<name>A0A5E4GPJ1_PRUDU</name>
<dbReference type="InParanoid" id="A0A5E4GPJ1"/>